<proteinExistence type="predicted"/>
<dbReference type="VEuPathDB" id="TrichDB:TVAG_170860"/>
<name>A2GQ80_TRIV3</name>
<evidence type="ECO:0000313" key="5">
    <source>
        <dbReference type="EMBL" id="EAX80686.1"/>
    </source>
</evidence>
<dbReference type="EMBL" id="DS118995">
    <property type="protein sequence ID" value="EAX80236.1"/>
    <property type="molecule type" value="Genomic_DNA"/>
</dbReference>
<organism evidence="5 6">
    <name type="scientific">Trichomonas vaginalis (strain ATCC PRA-98 / G3)</name>
    <dbReference type="NCBI Taxonomy" id="412133"/>
    <lineage>
        <taxon>Eukaryota</taxon>
        <taxon>Metamonada</taxon>
        <taxon>Parabasalia</taxon>
        <taxon>Trichomonadida</taxon>
        <taxon>Trichomonadidae</taxon>
        <taxon>Trichomonas</taxon>
    </lineage>
</organism>
<dbReference type="Proteomes" id="UP000001542">
    <property type="component" value="Unassembled WGS sequence"/>
</dbReference>
<accession>A2GQ80</accession>
<dbReference type="AlphaFoldDB" id="A2GQ80"/>
<dbReference type="VEuPathDB" id="TrichDB:TVAGG3_0051420"/>
<dbReference type="KEGG" id="tva:4736115"/>
<evidence type="ECO:0000313" key="4">
    <source>
        <dbReference type="EMBL" id="EAX80236.1"/>
    </source>
</evidence>
<gene>
    <name evidence="3" type="ORF">TVAG_140760</name>
    <name evidence="5" type="ORF">TVAG_170860</name>
    <name evidence="4" type="ORF">TVAG_175350</name>
    <name evidence="2" type="ORF">TVAG_529700</name>
    <name evidence="1" type="ORF">TVAG_586710</name>
</gene>
<protein>
    <submittedName>
        <fullName evidence="5">Uncharacterized protein</fullName>
    </submittedName>
</protein>
<reference evidence="5" key="2">
    <citation type="journal article" date="2007" name="Science">
        <title>Draft genome sequence of the sexually transmitted pathogen Trichomonas vaginalis.</title>
        <authorList>
            <person name="Carlton J.M."/>
            <person name="Hirt R.P."/>
            <person name="Silva J.C."/>
            <person name="Delcher A.L."/>
            <person name="Schatz M."/>
            <person name="Zhao Q."/>
            <person name="Wortman J.R."/>
            <person name="Bidwell S.L."/>
            <person name="Alsmark U.C.M."/>
            <person name="Besteiro S."/>
            <person name="Sicheritz-Ponten T."/>
            <person name="Noel C.J."/>
            <person name="Dacks J.B."/>
            <person name="Foster P.G."/>
            <person name="Simillion C."/>
            <person name="Van de Peer Y."/>
            <person name="Miranda-Saavedra D."/>
            <person name="Barton G.J."/>
            <person name="Westrop G.D."/>
            <person name="Mueller S."/>
            <person name="Dessi D."/>
            <person name="Fiori P.L."/>
            <person name="Ren Q."/>
            <person name="Paulsen I."/>
            <person name="Zhang H."/>
            <person name="Bastida-Corcuera F.D."/>
            <person name="Simoes-Barbosa A."/>
            <person name="Brown M.T."/>
            <person name="Hayes R.D."/>
            <person name="Mukherjee M."/>
            <person name="Okumura C.Y."/>
            <person name="Schneider R."/>
            <person name="Smith A.J."/>
            <person name="Vanacova S."/>
            <person name="Villalvazo M."/>
            <person name="Haas B.J."/>
            <person name="Pertea M."/>
            <person name="Feldblyum T.V."/>
            <person name="Utterback T.R."/>
            <person name="Shu C.L."/>
            <person name="Osoegawa K."/>
            <person name="de Jong P.J."/>
            <person name="Hrdy I."/>
            <person name="Horvathova L."/>
            <person name="Zubacova Z."/>
            <person name="Dolezal P."/>
            <person name="Malik S.B."/>
            <person name="Logsdon J.M. Jr."/>
            <person name="Henze K."/>
            <person name="Gupta A."/>
            <person name="Wang C.C."/>
            <person name="Dunne R.L."/>
            <person name="Upcroft J.A."/>
            <person name="Upcroft P."/>
            <person name="White O."/>
            <person name="Salzberg S.L."/>
            <person name="Tang P."/>
            <person name="Chiu C.-H."/>
            <person name="Lee Y.-S."/>
            <person name="Embley T.M."/>
            <person name="Coombs G.H."/>
            <person name="Mottram J.C."/>
            <person name="Tachezy J."/>
            <person name="Fraser-Liggett C.M."/>
            <person name="Johnson P.J."/>
        </authorList>
    </citation>
    <scope>NUCLEOTIDE SEQUENCE [LARGE SCALE GENOMIC DNA]</scope>
    <source>
        <strain evidence="5">G3</strain>
    </source>
</reference>
<reference evidence="5" key="1">
    <citation type="submission" date="2006-10" db="EMBL/GenBank/DDBJ databases">
        <authorList>
            <person name="Amadeo P."/>
            <person name="Zhao Q."/>
            <person name="Wortman J."/>
            <person name="Fraser-Liggett C."/>
            <person name="Carlton J."/>
        </authorList>
    </citation>
    <scope>NUCLEOTIDE SEQUENCE</scope>
    <source>
        <strain evidence="5">G3</strain>
    </source>
</reference>
<dbReference type="RefSeq" id="XP_001291619.1">
    <property type="nucleotide sequence ID" value="XM_001291618.1"/>
</dbReference>
<evidence type="ECO:0000313" key="6">
    <source>
        <dbReference type="Proteomes" id="UP000001542"/>
    </source>
</evidence>
<evidence type="ECO:0000313" key="1">
    <source>
        <dbReference type="EMBL" id="EAX67172.1"/>
    </source>
</evidence>
<evidence type="ECO:0000313" key="2">
    <source>
        <dbReference type="EMBL" id="EAX69472.1"/>
    </source>
</evidence>
<dbReference type="VEuPathDB" id="TrichDB:TVAGG3_0016210"/>
<dbReference type="VEuPathDB" id="TrichDB:TVAGG3_1073660"/>
<dbReference type="EMBL" id="DS138396">
    <property type="protein sequence ID" value="EAX69472.1"/>
    <property type="molecule type" value="Genomic_DNA"/>
</dbReference>
<sequence length="120" mass="13937">MTKKIWDIFNLTFIIEIQRYRSSLDAITAAQHNIVFGDNHISRVSYFTCKLLSLFRIELLTFPAYCTVVLQLFDVGCAASLRSKNNRLKYVPLYTYEQDNLSNTPKPRLKIVRILIDACD</sequence>
<dbReference type="VEuPathDB" id="TrichDB:TVAGG3_0016150"/>
<dbReference type="EMBL" id="DS118450">
    <property type="protein sequence ID" value="EAX80686.1"/>
    <property type="molecule type" value="Genomic_DNA"/>
</dbReference>
<keyword evidence="6" id="KW-1185">Reference proteome</keyword>
<dbReference type="EMBL" id="DS121176">
    <property type="protein sequence ID" value="EAX78689.1"/>
    <property type="molecule type" value="Genomic_DNA"/>
</dbReference>
<dbReference type="EMBL" id="DS144216">
    <property type="protein sequence ID" value="EAX67172.1"/>
    <property type="molecule type" value="Genomic_DNA"/>
</dbReference>
<dbReference type="KEGG" id="tva:4725929"/>
<dbReference type="RefSeq" id="XP_001282402.1">
    <property type="nucleotide sequence ID" value="XM_001282401.1"/>
</dbReference>
<dbReference type="VEuPathDB" id="TrichDB:TVAGG3_0051730"/>
<evidence type="ECO:0000313" key="3">
    <source>
        <dbReference type="EMBL" id="EAX78689.1"/>
    </source>
</evidence>
<dbReference type="VEuPathDB" id="TrichDB:TVAGG3_0051480"/>
<dbReference type="VEuPathDB" id="TrichDB:TVAGG3_0051350"/>